<feature type="transmembrane region" description="Helical" evidence="6">
    <location>
        <begin position="75"/>
        <end position="96"/>
    </location>
</feature>
<keyword evidence="3 6" id="KW-0812">Transmembrane</keyword>
<evidence type="ECO:0000256" key="3">
    <source>
        <dbReference type="ARBA" id="ARBA00022692"/>
    </source>
</evidence>
<keyword evidence="4 6" id="KW-1133">Transmembrane helix</keyword>
<feature type="transmembrane region" description="Helical" evidence="6">
    <location>
        <begin position="207"/>
        <end position="226"/>
    </location>
</feature>
<evidence type="ECO:0000256" key="6">
    <source>
        <dbReference type="RuleBase" id="RU363041"/>
    </source>
</evidence>
<keyword evidence="8" id="KW-1185">Reference proteome</keyword>
<evidence type="ECO:0000256" key="1">
    <source>
        <dbReference type="ARBA" id="ARBA00004141"/>
    </source>
</evidence>
<dbReference type="AlphaFoldDB" id="A0A2Z4UDB6"/>
<feature type="transmembrane region" description="Helical" evidence="6">
    <location>
        <begin position="184"/>
        <end position="200"/>
    </location>
</feature>
<dbReference type="RefSeq" id="WP_111920436.1">
    <property type="nucleotide sequence ID" value="NZ_CAUWHR010000014.1"/>
</dbReference>
<gene>
    <name evidence="7" type="ORF">DQQ01_13455</name>
</gene>
<accession>A0A2Z4UDB6</accession>
<evidence type="ECO:0000256" key="2">
    <source>
        <dbReference type="ARBA" id="ARBA00009142"/>
    </source>
</evidence>
<sequence>MVLLLIFLICFSASVIGAICGIGGGVIIKPVLDAFGIMDVATISFLSGCTVLSMSTYSVIKNKLSGESHVEQKTGLPLALGAAAGGLLGKYLFSLISSLSPDKNKVGAVQAACLLIVTLGTLVYTIYKARIKTYRIVNPVVCICIGIFLGVLSSFLGIGGGPINLVVLFFFFSMSTKVAAENSLYIIFFSQIASLLSSLATKSVPDFQLITLVFMVIGGIAGGAFGRKVNKKIEDKTVDKLFIGLMVLIILINIYNIMKFVR</sequence>
<protein>
    <recommendedName>
        <fullName evidence="6">Probable membrane transporter protein</fullName>
    </recommendedName>
</protein>
<keyword evidence="6" id="KW-1003">Cell membrane</keyword>
<dbReference type="Proteomes" id="UP000250003">
    <property type="component" value="Chromosome"/>
</dbReference>
<dbReference type="PANTHER" id="PTHR43701:SF2">
    <property type="entry name" value="MEMBRANE TRANSPORTER PROTEIN YJNA-RELATED"/>
    <property type="match status" value="1"/>
</dbReference>
<dbReference type="EMBL" id="CP030280">
    <property type="protein sequence ID" value="AWY98976.1"/>
    <property type="molecule type" value="Genomic_DNA"/>
</dbReference>
<reference evidence="8" key="1">
    <citation type="submission" date="2018-06" db="EMBL/GenBank/DDBJ databases">
        <title>Description of Blautia argi sp. nov., a new anaerobic isolated from dog feces.</title>
        <authorList>
            <person name="Chang Y.-H."/>
            <person name="Paek J."/>
            <person name="Shin Y."/>
        </authorList>
    </citation>
    <scope>NUCLEOTIDE SEQUENCE [LARGE SCALE GENOMIC DNA]</scope>
    <source>
        <strain evidence="8">KCTC 15426</strain>
    </source>
</reference>
<comment type="similarity">
    <text evidence="2 6">Belongs to the 4-toluene sulfonate uptake permease (TSUP) (TC 2.A.102) family.</text>
</comment>
<dbReference type="KEGG" id="blau:DQQ01_13455"/>
<feature type="transmembrane region" description="Helical" evidence="6">
    <location>
        <begin position="241"/>
        <end position="258"/>
    </location>
</feature>
<dbReference type="InterPro" id="IPR002781">
    <property type="entry name" value="TM_pro_TauE-like"/>
</dbReference>
<evidence type="ECO:0000313" key="8">
    <source>
        <dbReference type="Proteomes" id="UP000250003"/>
    </source>
</evidence>
<dbReference type="GO" id="GO:0005886">
    <property type="term" value="C:plasma membrane"/>
    <property type="evidence" value="ECO:0007669"/>
    <property type="project" value="UniProtKB-SubCell"/>
</dbReference>
<evidence type="ECO:0000256" key="4">
    <source>
        <dbReference type="ARBA" id="ARBA00022989"/>
    </source>
</evidence>
<proteinExistence type="inferred from homology"/>
<feature type="transmembrane region" description="Helical" evidence="6">
    <location>
        <begin position="108"/>
        <end position="127"/>
    </location>
</feature>
<keyword evidence="5 6" id="KW-0472">Membrane</keyword>
<dbReference type="OrthoDB" id="3181470at2"/>
<dbReference type="Pfam" id="PF01925">
    <property type="entry name" value="TauE"/>
    <property type="match status" value="1"/>
</dbReference>
<dbReference type="PANTHER" id="PTHR43701">
    <property type="entry name" value="MEMBRANE TRANSPORTER PROTEIN MJ0441-RELATED"/>
    <property type="match status" value="1"/>
</dbReference>
<evidence type="ECO:0000313" key="7">
    <source>
        <dbReference type="EMBL" id="AWY98976.1"/>
    </source>
</evidence>
<feature type="transmembrane region" description="Helical" evidence="6">
    <location>
        <begin position="34"/>
        <end position="54"/>
    </location>
</feature>
<dbReference type="InterPro" id="IPR051598">
    <property type="entry name" value="TSUP/Inactive_protease-like"/>
</dbReference>
<comment type="subcellular location">
    <subcellularLocation>
        <location evidence="6">Cell membrane</location>
        <topology evidence="6">Multi-pass membrane protein</topology>
    </subcellularLocation>
    <subcellularLocation>
        <location evidence="1">Membrane</location>
        <topology evidence="1">Multi-pass membrane protein</topology>
    </subcellularLocation>
</comment>
<name>A0A2Z4UDB6_9FIRM</name>
<feature type="transmembrane region" description="Helical" evidence="6">
    <location>
        <begin position="139"/>
        <end position="172"/>
    </location>
</feature>
<organism evidence="7 8">
    <name type="scientific">Blautia argi</name>
    <dbReference type="NCBI Taxonomy" id="1912897"/>
    <lineage>
        <taxon>Bacteria</taxon>
        <taxon>Bacillati</taxon>
        <taxon>Bacillota</taxon>
        <taxon>Clostridia</taxon>
        <taxon>Lachnospirales</taxon>
        <taxon>Lachnospiraceae</taxon>
        <taxon>Blautia</taxon>
    </lineage>
</organism>
<evidence type="ECO:0000256" key="5">
    <source>
        <dbReference type="ARBA" id="ARBA00023136"/>
    </source>
</evidence>